<reference evidence="1 2" key="1">
    <citation type="submission" date="2024-01" db="EMBL/GenBank/DDBJ databases">
        <title>Genome assemblies of Stephania.</title>
        <authorList>
            <person name="Yang L."/>
        </authorList>
    </citation>
    <scope>NUCLEOTIDE SEQUENCE [LARGE SCALE GENOMIC DNA]</scope>
    <source>
        <strain evidence="1">JXDWG</strain>
        <tissue evidence="1">Leaf</tissue>
    </source>
</reference>
<dbReference type="EMBL" id="JBBNAG010000007">
    <property type="protein sequence ID" value="KAK9119303.1"/>
    <property type="molecule type" value="Genomic_DNA"/>
</dbReference>
<proteinExistence type="predicted"/>
<name>A0AAP0NU73_9MAGN</name>
<dbReference type="Proteomes" id="UP001419268">
    <property type="component" value="Unassembled WGS sequence"/>
</dbReference>
<evidence type="ECO:0000313" key="2">
    <source>
        <dbReference type="Proteomes" id="UP001419268"/>
    </source>
</evidence>
<dbReference type="AlphaFoldDB" id="A0AAP0NU73"/>
<evidence type="ECO:0000313" key="1">
    <source>
        <dbReference type="EMBL" id="KAK9119303.1"/>
    </source>
</evidence>
<sequence length="56" mass="6893">MSYSLDQDLSITFYFFLGFVKNRRYVNGFFLFVREVFSLVLDEQNPMYIMGFYLYF</sequence>
<keyword evidence="2" id="KW-1185">Reference proteome</keyword>
<comment type="caution">
    <text evidence="1">The sequence shown here is derived from an EMBL/GenBank/DDBJ whole genome shotgun (WGS) entry which is preliminary data.</text>
</comment>
<gene>
    <name evidence="1" type="ORF">Scep_017396</name>
</gene>
<protein>
    <submittedName>
        <fullName evidence="1">Uncharacterized protein</fullName>
    </submittedName>
</protein>
<accession>A0AAP0NU73</accession>
<organism evidence="1 2">
    <name type="scientific">Stephania cephalantha</name>
    <dbReference type="NCBI Taxonomy" id="152367"/>
    <lineage>
        <taxon>Eukaryota</taxon>
        <taxon>Viridiplantae</taxon>
        <taxon>Streptophyta</taxon>
        <taxon>Embryophyta</taxon>
        <taxon>Tracheophyta</taxon>
        <taxon>Spermatophyta</taxon>
        <taxon>Magnoliopsida</taxon>
        <taxon>Ranunculales</taxon>
        <taxon>Menispermaceae</taxon>
        <taxon>Menispermoideae</taxon>
        <taxon>Cissampelideae</taxon>
        <taxon>Stephania</taxon>
    </lineage>
</organism>